<keyword evidence="4 12" id="KW-0863">Zinc-finger</keyword>
<evidence type="ECO:0000256" key="7">
    <source>
        <dbReference type="ARBA" id="ARBA00023054"/>
    </source>
</evidence>
<keyword evidence="5" id="KW-0862">Zinc</keyword>
<dbReference type="SMART" id="SM00692">
    <property type="entry name" value="DM3"/>
    <property type="match status" value="1"/>
</dbReference>
<feature type="domain" description="THAP-type" evidence="14">
    <location>
        <begin position="1"/>
        <end position="85"/>
    </location>
</feature>
<dbReference type="KEGG" id="bany:112047731"/>
<dbReference type="SMART" id="SM00980">
    <property type="entry name" value="THAP"/>
    <property type="match status" value="1"/>
</dbReference>
<evidence type="ECO:0000256" key="1">
    <source>
        <dbReference type="ARBA" id="ARBA00004642"/>
    </source>
</evidence>
<comment type="subcellular location">
    <subcellularLocation>
        <location evidence="1">Nucleus</location>
        <location evidence="1">Nucleoplasm</location>
    </subcellularLocation>
</comment>
<dbReference type="PANTHER" id="PTHR46600">
    <property type="entry name" value="THAP DOMAIN-CONTAINING"/>
    <property type="match status" value="1"/>
</dbReference>
<evidence type="ECO:0000256" key="10">
    <source>
        <dbReference type="ARBA" id="ARBA00023242"/>
    </source>
</evidence>
<dbReference type="GO" id="GO:0043565">
    <property type="term" value="F:sequence-specific DNA binding"/>
    <property type="evidence" value="ECO:0007669"/>
    <property type="project" value="InterPro"/>
</dbReference>
<dbReference type="GeneID" id="112047731"/>
<keyword evidence="6" id="KW-0805">Transcription regulation</keyword>
<dbReference type="AlphaFoldDB" id="A0A6J1N6R9"/>
<feature type="compositionally biased region" description="Polar residues" evidence="13">
    <location>
        <begin position="165"/>
        <end position="181"/>
    </location>
</feature>
<dbReference type="OrthoDB" id="6496718at2759"/>
<dbReference type="Proteomes" id="UP001652582">
    <property type="component" value="Chromosome 8"/>
</dbReference>
<keyword evidence="15" id="KW-1185">Reference proteome</keyword>
<comment type="similarity">
    <text evidence="2">Belongs to the THAP1 family.</text>
</comment>
<evidence type="ECO:0000256" key="9">
    <source>
        <dbReference type="ARBA" id="ARBA00023163"/>
    </source>
</evidence>
<evidence type="ECO:0000313" key="16">
    <source>
        <dbReference type="RefSeq" id="XP_023940713.1"/>
    </source>
</evidence>
<organism evidence="15 16">
    <name type="scientific">Bicyclus anynana</name>
    <name type="common">Squinting bush brown butterfly</name>
    <dbReference type="NCBI Taxonomy" id="110368"/>
    <lineage>
        <taxon>Eukaryota</taxon>
        <taxon>Metazoa</taxon>
        <taxon>Ecdysozoa</taxon>
        <taxon>Arthropoda</taxon>
        <taxon>Hexapoda</taxon>
        <taxon>Insecta</taxon>
        <taxon>Pterygota</taxon>
        <taxon>Neoptera</taxon>
        <taxon>Endopterygota</taxon>
        <taxon>Lepidoptera</taxon>
        <taxon>Glossata</taxon>
        <taxon>Ditrysia</taxon>
        <taxon>Papilionoidea</taxon>
        <taxon>Nymphalidae</taxon>
        <taxon>Satyrinae</taxon>
        <taxon>Satyrini</taxon>
        <taxon>Mycalesina</taxon>
        <taxon>Bicyclus</taxon>
    </lineage>
</organism>
<keyword evidence="11" id="KW-0131">Cell cycle</keyword>
<dbReference type="InterPro" id="IPR026516">
    <property type="entry name" value="THAP1/10"/>
</dbReference>
<keyword evidence="7" id="KW-0175">Coiled coil</keyword>
<keyword evidence="8 12" id="KW-0238">DNA-binding</keyword>
<sequence>MGYYCTVPQCTSLAGKTKNVKFHRFPRDVPMADKWNSILKRGKPYTKYSKVCSLHFTQADYNATTMGKNKGQWKTLSKDAIPSQNLPKLNPDGTVMVIRKSRTVKYKESKKDDLSISCKTEKWSNLSQTPLPLPLTPTEVLTSEQQDNHLAYRLHTLSSIANAIAPNTSPHNQIQTIQKASTSPHIHNTPHNTPHTTPHNTPHTTPHSTPHNQVQTIQKPRKQDAIMQTDPVQLDEDDQQNSYSESEKSYNDSYAQQYSDVKKYEMPKDFSKTTEEYIPQTNDEEEYNKGAEKYALERKCTPHNGYDKMDYPKQIIENGYQKPDVYTFNEKDYQNRPEPYSYPSSYQDSVEILRNQQHNLQILQEQHRITENQNFFNENHIKQEIDFGNEEEKFLYERSKEQIDAGSLYESQRRAMEQQRLMEQIQHQVKQEEPESHSSRENVMQPQGSPYYSTNGPSNVAGGYYDQLSRPGPELLIAKQNALAAHTQLWQNMKRPFYYSEGAPYNAPQLLQRYEDLSRILQ</sequence>
<dbReference type="GO" id="GO:0005654">
    <property type="term" value="C:nucleoplasm"/>
    <property type="evidence" value="ECO:0007669"/>
    <property type="project" value="UniProtKB-SubCell"/>
</dbReference>
<evidence type="ECO:0000256" key="6">
    <source>
        <dbReference type="ARBA" id="ARBA00023015"/>
    </source>
</evidence>
<feature type="region of interest" description="Disordered" evidence="13">
    <location>
        <begin position="165"/>
        <end position="254"/>
    </location>
</feature>
<feature type="region of interest" description="Disordered" evidence="13">
    <location>
        <begin position="425"/>
        <end position="448"/>
    </location>
</feature>
<protein>
    <submittedName>
        <fullName evidence="16">GATA zinc finger domain-containing protein 10 isoform X1</fullName>
    </submittedName>
</protein>
<dbReference type="PANTHER" id="PTHR46600:SF1">
    <property type="entry name" value="THAP DOMAIN-CONTAINING PROTEIN 1"/>
    <property type="match status" value="1"/>
</dbReference>
<evidence type="ECO:0000256" key="5">
    <source>
        <dbReference type="ARBA" id="ARBA00022833"/>
    </source>
</evidence>
<dbReference type="InterPro" id="IPR038441">
    <property type="entry name" value="THAP_Znf_sf"/>
</dbReference>
<dbReference type="Pfam" id="PF05485">
    <property type="entry name" value="THAP"/>
    <property type="match status" value="1"/>
</dbReference>
<dbReference type="PROSITE" id="PS50950">
    <property type="entry name" value="ZF_THAP"/>
    <property type="match status" value="1"/>
</dbReference>
<feature type="compositionally biased region" description="Basic and acidic residues" evidence="13">
    <location>
        <begin position="429"/>
        <end position="440"/>
    </location>
</feature>
<reference evidence="16" key="1">
    <citation type="submission" date="2025-08" db="UniProtKB">
        <authorList>
            <consortium name="RefSeq"/>
        </authorList>
    </citation>
    <scope>IDENTIFICATION</scope>
</reference>
<evidence type="ECO:0000256" key="3">
    <source>
        <dbReference type="ARBA" id="ARBA00022723"/>
    </source>
</evidence>
<evidence type="ECO:0000256" key="11">
    <source>
        <dbReference type="ARBA" id="ARBA00023306"/>
    </source>
</evidence>
<dbReference type="GO" id="GO:0008270">
    <property type="term" value="F:zinc ion binding"/>
    <property type="evidence" value="ECO:0007669"/>
    <property type="project" value="UniProtKB-KW"/>
</dbReference>
<name>A0A6J1N6R9_BICAN</name>
<evidence type="ECO:0000256" key="12">
    <source>
        <dbReference type="PROSITE-ProRule" id="PRU00309"/>
    </source>
</evidence>
<keyword evidence="3" id="KW-0479">Metal-binding</keyword>
<keyword evidence="10" id="KW-0539">Nucleus</keyword>
<gene>
    <name evidence="16" type="primary">LOC112047731</name>
</gene>
<feature type="compositionally biased region" description="Low complexity" evidence="13">
    <location>
        <begin position="182"/>
        <end position="212"/>
    </location>
</feature>
<evidence type="ECO:0000259" key="14">
    <source>
        <dbReference type="PROSITE" id="PS50950"/>
    </source>
</evidence>
<proteinExistence type="inferred from homology"/>
<evidence type="ECO:0000256" key="13">
    <source>
        <dbReference type="SAM" id="MobiDB-lite"/>
    </source>
</evidence>
<dbReference type="Gene3D" id="6.20.210.20">
    <property type="entry name" value="THAP domain"/>
    <property type="match status" value="1"/>
</dbReference>
<evidence type="ECO:0000313" key="15">
    <source>
        <dbReference type="Proteomes" id="UP001652582"/>
    </source>
</evidence>
<evidence type="ECO:0000256" key="4">
    <source>
        <dbReference type="ARBA" id="ARBA00022771"/>
    </source>
</evidence>
<dbReference type="RefSeq" id="XP_023940713.1">
    <property type="nucleotide sequence ID" value="XM_024084945.2"/>
</dbReference>
<dbReference type="InterPro" id="IPR006612">
    <property type="entry name" value="THAP_Znf"/>
</dbReference>
<dbReference type="SUPFAM" id="SSF57716">
    <property type="entry name" value="Glucocorticoid receptor-like (DNA-binding domain)"/>
    <property type="match status" value="1"/>
</dbReference>
<evidence type="ECO:0000256" key="2">
    <source>
        <dbReference type="ARBA" id="ARBA00006177"/>
    </source>
</evidence>
<keyword evidence="9" id="KW-0804">Transcription</keyword>
<evidence type="ECO:0000256" key="8">
    <source>
        <dbReference type="ARBA" id="ARBA00023125"/>
    </source>
</evidence>
<accession>A0A6J1N6R9</accession>